<reference evidence="1 2" key="1">
    <citation type="journal article" date="2013" name="Syst. Appl. Microbiol.">
        <title>Phylogenetic position and virulence apparatus of the pear flower necrosis pathogen Erwinia piriflorinigrans CFBP 5888T as assessed by comparative genomics.</title>
        <authorList>
            <person name="Smits T.H."/>
            <person name="Rezzonico F."/>
            <person name="Lopez M.M."/>
            <person name="Blom J."/>
            <person name="Goesmann A."/>
            <person name="Frey J.E."/>
            <person name="Duffy B."/>
        </authorList>
    </citation>
    <scope>NUCLEOTIDE SEQUENCE [LARGE SCALE GENOMIC DNA]</scope>
    <source>
        <strain evidence="2">CFBP5888</strain>
    </source>
</reference>
<organism evidence="1 2">
    <name type="scientific">Erwinia piriflorinigrans CFBP 5888</name>
    <dbReference type="NCBI Taxonomy" id="1161919"/>
    <lineage>
        <taxon>Bacteria</taxon>
        <taxon>Pseudomonadati</taxon>
        <taxon>Pseudomonadota</taxon>
        <taxon>Gammaproteobacteria</taxon>
        <taxon>Enterobacterales</taxon>
        <taxon>Erwiniaceae</taxon>
        <taxon>Erwinia</taxon>
    </lineage>
</organism>
<dbReference type="EMBL" id="CAHS01000017">
    <property type="protein sequence ID" value="CCG88218.1"/>
    <property type="molecule type" value="Genomic_DNA"/>
</dbReference>
<protein>
    <submittedName>
        <fullName evidence="1">Uncharacterized protein</fullName>
    </submittedName>
</protein>
<name>V5ZA31_9GAMM</name>
<dbReference type="AlphaFoldDB" id="V5ZA31"/>
<proteinExistence type="predicted"/>
<dbReference type="STRING" id="1161919.EPIR_2855"/>
<accession>V5ZA31</accession>
<evidence type="ECO:0000313" key="1">
    <source>
        <dbReference type="EMBL" id="CCG88218.1"/>
    </source>
</evidence>
<evidence type="ECO:0000313" key="2">
    <source>
        <dbReference type="Proteomes" id="UP000018217"/>
    </source>
</evidence>
<comment type="caution">
    <text evidence="1">The sequence shown here is derived from an EMBL/GenBank/DDBJ whole genome shotgun (WGS) entry which is preliminary data.</text>
</comment>
<gene>
    <name evidence="1" type="ORF">EPIR_2855</name>
</gene>
<dbReference type="Proteomes" id="UP000018217">
    <property type="component" value="Unassembled WGS sequence"/>
</dbReference>
<sequence>MPFFYQNQSVSACSAVGKYRYFKFISKLLVQQCWQEYSITFPAIKIFNHAEPESAASHTPGIKFRKLGGTALQTGVS</sequence>
<keyword evidence="2" id="KW-1185">Reference proteome</keyword>